<name>A0A4Y1RZY8_PRUDU</name>
<gene>
    <name evidence="1" type="ORF">Prudu_022099</name>
</gene>
<proteinExistence type="predicted"/>
<dbReference type="EMBL" id="AP019304">
    <property type="protein sequence ID" value="BBH09565.1"/>
    <property type="molecule type" value="Genomic_DNA"/>
</dbReference>
<reference evidence="1" key="1">
    <citation type="journal article" date="2019" name="Science">
        <title>Mutation of a bHLH transcription factor allowed almond domestication.</title>
        <authorList>
            <person name="Sanchez-Perez R."/>
            <person name="Pavan S."/>
            <person name="Mazzeo R."/>
            <person name="Moldovan C."/>
            <person name="Aiese Cigliano R."/>
            <person name="Del Cueto J."/>
            <person name="Ricciardi F."/>
            <person name="Lotti C."/>
            <person name="Ricciardi L."/>
            <person name="Dicenta F."/>
            <person name="Lopez-Marques R.L."/>
            <person name="Lindberg Moller B."/>
        </authorList>
    </citation>
    <scope>NUCLEOTIDE SEQUENCE</scope>
</reference>
<sequence length="122" mass="13614">MEAPVSIIQVLEPIPGMVSEAQICIRGRRTGPILSHSAGGLGTLHTSFVISKPIREDRQESWGRASRTRPSRRRNFLKRRATVRVVLGDWSLTCWVDFEGHGTSSKHSRLTGVFLHNHGIGF</sequence>
<dbReference type="AlphaFoldDB" id="A0A4Y1RZY8"/>
<accession>A0A4Y1RZY8</accession>
<organism evidence="1">
    <name type="scientific">Prunus dulcis</name>
    <name type="common">Almond</name>
    <name type="synonym">Amygdalus dulcis</name>
    <dbReference type="NCBI Taxonomy" id="3755"/>
    <lineage>
        <taxon>Eukaryota</taxon>
        <taxon>Viridiplantae</taxon>
        <taxon>Streptophyta</taxon>
        <taxon>Embryophyta</taxon>
        <taxon>Tracheophyta</taxon>
        <taxon>Spermatophyta</taxon>
        <taxon>Magnoliopsida</taxon>
        <taxon>eudicotyledons</taxon>
        <taxon>Gunneridae</taxon>
        <taxon>Pentapetalae</taxon>
        <taxon>rosids</taxon>
        <taxon>fabids</taxon>
        <taxon>Rosales</taxon>
        <taxon>Rosaceae</taxon>
        <taxon>Amygdaloideae</taxon>
        <taxon>Amygdaleae</taxon>
        <taxon>Prunus</taxon>
    </lineage>
</organism>
<protein>
    <submittedName>
        <fullName evidence="1">Uncharacterized protein</fullName>
    </submittedName>
</protein>
<evidence type="ECO:0000313" key="1">
    <source>
        <dbReference type="EMBL" id="BBH09565.1"/>
    </source>
</evidence>